<gene>
    <name evidence="2" type="ORF">SAMN05421820_101346</name>
</gene>
<evidence type="ECO:0000313" key="3">
    <source>
        <dbReference type="Proteomes" id="UP000183200"/>
    </source>
</evidence>
<dbReference type="RefSeq" id="WP_074604351.1">
    <property type="nucleotide sequence ID" value="NZ_FNGY01000001.1"/>
</dbReference>
<evidence type="ECO:0000256" key="1">
    <source>
        <dbReference type="SAM" id="SignalP"/>
    </source>
</evidence>
<dbReference type="Proteomes" id="UP000183200">
    <property type="component" value="Unassembled WGS sequence"/>
</dbReference>
<feature type="chain" id="PRO_5010172364" description="DUF3575 domain-containing protein" evidence="1">
    <location>
        <begin position="30"/>
        <end position="262"/>
    </location>
</feature>
<sequence length="262" mass="28909">MKKTFTLTLTKTILSFAFLALVLSGNVSYGQQAGTDSESGKHLVKWNVAALALKNYSFQYEQAIGRKTAVALGLRFMPKSSMPFSTLLKNGIDDDQAWESIKDFKTGNFSITPEFRYYFGESVFQGFYVAPFVRYARYNADLPFNYEYQQNGTTIKGTMDFNGGVDTFTGGVLIGAQWSLSKSISLDLWIIGPNYGIASGNIAGKKALNSMEQDELRKALNDDLGDLPLVKTKYTVDGNGAKIDFDGPWAGVRSGLSIGYRF</sequence>
<feature type="signal peptide" evidence="1">
    <location>
        <begin position="1"/>
        <end position="29"/>
    </location>
</feature>
<keyword evidence="3" id="KW-1185">Reference proteome</keyword>
<dbReference type="EMBL" id="FNGY01000001">
    <property type="protein sequence ID" value="SDL39953.1"/>
    <property type="molecule type" value="Genomic_DNA"/>
</dbReference>
<protein>
    <recommendedName>
        <fullName evidence="4">DUF3575 domain-containing protein</fullName>
    </recommendedName>
</protein>
<proteinExistence type="predicted"/>
<keyword evidence="1" id="KW-0732">Signal</keyword>
<organism evidence="2 3">
    <name type="scientific">Pedobacter steynii</name>
    <dbReference type="NCBI Taxonomy" id="430522"/>
    <lineage>
        <taxon>Bacteria</taxon>
        <taxon>Pseudomonadati</taxon>
        <taxon>Bacteroidota</taxon>
        <taxon>Sphingobacteriia</taxon>
        <taxon>Sphingobacteriales</taxon>
        <taxon>Sphingobacteriaceae</taxon>
        <taxon>Pedobacter</taxon>
    </lineage>
</organism>
<evidence type="ECO:0008006" key="4">
    <source>
        <dbReference type="Google" id="ProtNLM"/>
    </source>
</evidence>
<evidence type="ECO:0000313" key="2">
    <source>
        <dbReference type="EMBL" id="SDL39953.1"/>
    </source>
</evidence>
<accession>A0A1G9JSW7</accession>
<dbReference type="Pfam" id="PF12099">
    <property type="entry name" value="DUF3575"/>
    <property type="match status" value="1"/>
</dbReference>
<dbReference type="OrthoDB" id="1118958at2"/>
<reference evidence="3" key="1">
    <citation type="submission" date="2016-10" db="EMBL/GenBank/DDBJ databases">
        <authorList>
            <person name="Varghese N."/>
            <person name="Submissions S."/>
        </authorList>
    </citation>
    <scope>NUCLEOTIDE SEQUENCE [LARGE SCALE GENOMIC DNA]</scope>
    <source>
        <strain evidence="3">DSM 19110</strain>
    </source>
</reference>
<dbReference type="AlphaFoldDB" id="A0A1G9JSW7"/>
<dbReference type="InterPro" id="IPR021958">
    <property type="entry name" value="DUF3575"/>
</dbReference>
<name>A0A1G9JSW7_9SPHI</name>